<evidence type="ECO:0000256" key="1">
    <source>
        <dbReference type="SAM" id="MobiDB-lite"/>
    </source>
</evidence>
<feature type="region of interest" description="Disordered" evidence="1">
    <location>
        <begin position="1"/>
        <end position="20"/>
    </location>
</feature>
<comment type="caution">
    <text evidence="2">The sequence shown here is derived from an EMBL/GenBank/DDBJ whole genome shotgun (WGS) entry which is preliminary data.</text>
</comment>
<sequence length="91" mass="10249">MRETRSSQQQMRGIDMVNRREQRHARQVERIAHAGAFHRFGQTAPVSERRLGKRDGGDGTGYDARRAVGTERSDAASAVSAAKLNERYAHR</sequence>
<dbReference type="Proteomes" id="UP000652430">
    <property type="component" value="Unassembled WGS sequence"/>
</dbReference>
<reference evidence="3" key="1">
    <citation type="journal article" date="2019" name="Int. J. Syst. Evol. Microbiol.">
        <title>The Global Catalogue of Microorganisms (GCM) 10K type strain sequencing project: providing services to taxonomists for standard genome sequencing and annotation.</title>
        <authorList>
            <consortium name="The Broad Institute Genomics Platform"/>
            <consortium name="The Broad Institute Genome Sequencing Center for Infectious Disease"/>
            <person name="Wu L."/>
            <person name="Ma J."/>
        </authorList>
    </citation>
    <scope>NUCLEOTIDE SEQUENCE [LARGE SCALE GENOMIC DNA]</scope>
    <source>
        <strain evidence="3">CGMCC 1.8957</strain>
    </source>
</reference>
<proteinExistence type="predicted"/>
<protein>
    <submittedName>
        <fullName evidence="2">Uncharacterized protein</fullName>
    </submittedName>
</protein>
<evidence type="ECO:0000313" key="2">
    <source>
        <dbReference type="EMBL" id="GHH07570.1"/>
    </source>
</evidence>
<keyword evidence="3" id="KW-1185">Reference proteome</keyword>
<gene>
    <name evidence="2" type="ORF">GCM10008023_01790</name>
</gene>
<name>A0ABQ3L880_9SPHN</name>
<dbReference type="EMBL" id="BNAQ01000001">
    <property type="protein sequence ID" value="GHH07570.1"/>
    <property type="molecule type" value="Genomic_DNA"/>
</dbReference>
<feature type="compositionally biased region" description="Basic and acidic residues" evidence="1">
    <location>
        <begin position="47"/>
        <end position="74"/>
    </location>
</feature>
<feature type="compositionally biased region" description="Polar residues" evidence="1">
    <location>
        <begin position="1"/>
        <end position="11"/>
    </location>
</feature>
<evidence type="ECO:0000313" key="3">
    <source>
        <dbReference type="Proteomes" id="UP000652430"/>
    </source>
</evidence>
<organism evidence="2 3">
    <name type="scientific">Sphingomonas glacialis</name>
    <dbReference type="NCBI Taxonomy" id="658225"/>
    <lineage>
        <taxon>Bacteria</taxon>
        <taxon>Pseudomonadati</taxon>
        <taxon>Pseudomonadota</taxon>
        <taxon>Alphaproteobacteria</taxon>
        <taxon>Sphingomonadales</taxon>
        <taxon>Sphingomonadaceae</taxon>
        <taxon>Sphingomonas</taxon>
    </lineage>
</organism>
<feature type="region of interest" description="Disordered" evidence="1">
    <location>
        <begin position="39"/>
        <end position="91"/>
    </location>
</feature>
<accession>A0ABQ3L880</accession>